<dbReference type="Proteomes" id="UP000663879">
    <property type="component" value="Unassembled WGS sequence"/>
</dbReference>
<reference evidence="1" key="1">
    <citation type="submission" date="2021-02" db="EMBL/GenBank/DDBJ databases">
        <authorList>
            <person name="Nowell W R."/>
        </authorList>
    </citation>
    <scope>NUCLEOTIDE SEQUENCE</scope>
    <source>
        <strain evidence="1">Ploen Becks lab</strain>
    </source>
</reference>
<protein>
    <submittedName>
        <fullName evidence="1">Uncharacterized protein</fullName>
    </submittedName>
</protein>
<accession>A0A813N1P2</accession>
<keyword evidence="2" id="KW-1185">Reference proteome</keyword>
<evidence type="ECO:0000313" key="1">
    <source>
        <dbReference type="EMBL" id="CAF0730432.1"/>
    </source>
</evidence>
<gene>
    <name evidence="1" type="ORF">OXX778_LOCUS2807</name>
</gene>
<name>A0A813N1P2_9BILA</name>
<dbReference type="AlphaFoldDB" id="A0A813N1P2"/>
<dbReference type="OrthoDB" id="10585959at2759"/>
<organism evidence="1 2">
    <name type="scientific">Brachionus calyciflorus</name>
    <dbReference type="NCBI Taxonomy" id="104777"/>
    <lineage>
        <taxon>Eukaryota</taxon>
        <taxon>Metazoa</taxon>
        <taxon>Spiralia</taxon>
        <taxon>Gnathifera</taxon>
        <taxon>Rotifera</taxon>
        <taxon>Eurotatoria</taxon>
        <taxon>Monogononta</taxon>
        <taxon>Pseudotrocha</taxon>
        <taxon>Ploima</taxon>
        <taxon>Brachionidae</taxon>
        <taxon>Brachionus</taxon>
    </lineage>
</organism>
<evidence type="ECO:0000313" key="2">
    <source>
        <dbReference type="Proteomes" id="UP000663879"/>
    </source>
</evidence>
<dbReference type="EMBL" id="CAJNOC010000229">
    <property type="protein sequence ID" value="CAF0730432.1"/>
    <property type="molecule type" value="Genomic_DNA"/>
</dbReference>
<comment type="caution">
    <text evidence="1">The sequence shown here is derived from an EMBL/GenBank/DDBJ whole genome shotgun (WGS) entry which is preliminary data.</text>
</comment>
<sequence length="323" mass="37073">MKLNDLNISEIISLCKSEIAKLSTSKETCIKLYELIQELKESEEVSEMEQPRKFLFVSDRDQIKPQHPELTLCNPELIMNLLNQESQLFLYNSESESNESCRSMKRSQAKINLLNEPECDSVISTAEEHQITCIKVDSDLRKLKPKSTSSTTSLLPKKIEKLEKSMSFNVEVSSTPKKVFQRSSTIRRAIRKQPLTSTMIKPEVKKMRIPPPLLSSSIAQDVKEVKVIKRKRSSSMKKNDKKMKKVCSKCSSCRNKYDNKSSDLPLNLKNLKYPIKFCPNLKSKDIDRINVLDTLSSMGYENNLKPTNNNNCYGYGDVNVWFL</sequence>
<proteinExistence type="predicted"/>